<dbReference type="PANTHER" id="PTHR43077:SF5">
    <property type="entry name" value="PHAGE INFECTION PROTEIN"/>
    <property type="match status" value="1"/>
</dbReference>
<keyword evidence="2 6" id="KW-0812">Transmembrane</keyword>
<dbReference type="InterPro" id="IPR013525">
    <property type="entry name" value="ABC2_TM"/>
</dbReference>
<dbReference type="PANTHER" id="PTHR43077">
    <property type="entry name" value="TRANSPORT PERMEASE YVFS-RELATED"/>
    <property type="match status" value="1"/>
</dbReference>
<comment type="caution">
    <text evidence="8">The sequence shown here is derived from an EMBL/GenBank/DDBJ whole genome shotgun (WGS) entry which is preliminary data.</text>
</comment>
<dbReference type="InterPro" id="IPR023908">
    <property type="entry name" value="xxxLxxG_rpt"/>
</dbReference>
<dbReference type="InterPro" id="IPR017501">
    <property type="entry name" value="Phage_infect_YhgE_C"/>
</dbReference>
<evidence type="ECO:0000259" key="7">
    <source>
        <dbReference type="Pfam" id="PF12698"/>
    </source>
</evidence>
<protein>
    <submittedName>
        <fullName evidence="8">YhgE/Pip domain-containing protein</fullName>
    </submittedName>
</protein>
<evidence type="ECO:0000256" key="2">
    <source>
        <dbReference type="ARBA" id="ARBA00022692"/>
    </source>
</evidence>
<feature type="transmembrane region" description="Helical" evidence="6">
    <location>
        <begin position="622"/>
        <end position="641"/>
    </location>
</feature>
<comment type="subcellular location">
    <subcellularLocation>
        <location evidence="1">Membrane</location>
        <topology evidence="1">Multi-pass membrane protein</topology>
    </subcellularLocation>
</comment>
<dbReference type="NCBIfam" id="TIGR03062">
    <property type="entry name" value="pip_yhgE_Cterm"/>
    <property type="match status" value="1"/>
</dbReference>
<keyword evidence="9" id="KW-1185">Reference proteome</keyword>
<reference evidence="9" key="1">
    <citation type="journal article" date="2019" name="Int. J. Syst. Evol. Microbiol.">
        <title>The Global Catalogue of Microorganisms (GCM) 10K type strain sequencing project: providing services to taxonomists for standard genome sequencing and annotation.</title>
        <authorList>
            <consortium name="The Broad Institute Genomics Platform"/>
            <consortium name="The Broad Institute Genome Sequencing Center for Infectious Disease"/>
            <person name="Wu L."/>
            <person name="Ma J."/>
        </authorList>
    </citation>
    <scope>NUCLEOTIDE SEQUENCE [LARGE SCALE GENOMIC DNA]</scope>
    <source>
        <strain evidence="9">JCM 17938</strain>
    </source>
</reference>
<feature type="transmembrane region" description="Helical" evidence="6">
    <location>
        <begin position="561"/>
        <end position="584"/>
    </location>
</feature>
<sequence length="715" mass="75560">MRLPALSLSGLELRRFARARLTRLAIVALVMLPLLYAGLYLWSFWDPYGKISRLPVALVVDDRPATAGGATVHAGQDLADELKRREVFDWHQVDDRTAADGVANGRYYMSLTIPADFSASLASPQDQENAPRPGALQVHLNDANSYIASVIANAAFNEIKTAAAAGAVHDYFDQIFVSFGQLHDKLQQAADGADRLARGIDQAESGAAQLRKGIGTAKNGTGELVSGLATAKSGADRLVAGLAELNTGAAKLQSGSAQVAAGTQRLTTMFDQVTDKLLPVLNGHPQDIGNAALLVARGADAAATALDALPNQTAQAVRQAAAARKTICALAATHPEAASACSAATTVLTTARQVNTQVRAHTGELRRVAAQARRLAADARRLAADAPHLAGKVQQARRDVHRLNSGAHQVATGLVTLHRGIGTAYSGEVELSQGLARLRSGAVRLDAGLGRLYTGARQLESGLSQASTGAHRLAKGLHEGTGQVPDYTKDQRNQRSGVMSDPVRLATAKSNPAPDYGTGFAPFFIPLALWVGAMFVYMVLRPLNPRALAAAAPARRVAFAGWFPAVLVGVLQVAVLLLVLKFALGLTAARWAGLIALLVLTAASFMAVVQLIYGRFGPVGRVIALVLLMLQLTSSAGTYPIQTSPAFFQVLHPVLPMGRVVTALRHLISGGPLTSVWECCAVLLAYLAGGLALTMLTVRRERVWTLKRLHPVLKL</sequence>
<evidence type="ECO:0000256" key="4">
    <source>
        <dbReference type="ARBA" id="ARBA00023136"/>
    </source>
</evidence>
<feature type="transmembrane region" description="Helical" evidence="6">
    <location>
        <begin position="590"/>
        <end position="613"/>
    </location>
</feature>
<dbReference type="EMBL" id="BAABHJ010000006">
    <property type="protein sequence ID" value="GAA4607501.1"/>
    <property type="molecule type" value="Genomic_DNA"/>
</dbReference>
<accession>A0ABP8TG77</accession>
<feature type="domain" description="ABC-2 type transporter transmembrane" evidence="7">
    <location>
        <begin position="28"/>
        <end position="165"/>
    </location>
</feature>
<dbReference type="NCBIfam" id="TIGR03061">
    <property type="entry name" value="pip_yhgE_Nterm"/>
    <property type="match status" value="1"/>
</dbReference>
<dbReference type="Gene3D" id="1.10.287.950">
    <property type="entry name" value="Methyl-accepting chemotaxis protein"/>
    <property type="match status" value="1"/>
</dbReference>
<evidence type="ECO:0000256" key="5">
    <source>
        <dbReference type="SAM" id="MobiDB-lite"/>
    </source>
</evidence>
<feature type="region of interest" description="Disordered" evidence="5">
    <location>
        <begin position="477"/>
        <end position="500"/>
    </location>
</feature>
<proteinExistence type="predicted"/>
<keyword evidence="4 6" id="KW-0472">Membrane</keyword>
<evidence type="ECO:0000256" key="1">
    <source>
        <dbReference type="ARBA" id="ARBA00004141"/>
    </source>
</evidence>
<feature type="transmembrane region" description="Helical" evidence="6">
    <location>
        <begin position="21"/>
        <end position="45"/>
    </location>
</feature>
<gene>
    <name evidence="8" type="ORF">GCM10023195_28550</name>
</gene>
<keyword evidence="3 6" id="KW-1133">Transmembrane helix</keyword>
<evidence type="ECO:0000256" key="3">
    <source>
        <dbReference type="ARBA" id="ARBA00022989"/>
    </source>
</evidence>
<evidence type="ECO:0000313" key="8">
    <source>
        <dbReference type="EMBL" id="GAA4607501.1"/>
    </source>
</evidence>
<dbReference type="InterPro" id="IPR051328">
    <property type="entry name" value="T7SS_ABC-Transporter"/>
</dbReference>
<feature type="transmembrane region" description="Helical" evidence="6">
    <location>
        <begin position="675"/>
        <end position="698"/>
    </location>
</feature>
<dbReference type="InterPro" id="IPR017500">
    <property type="entry name" value="Phage_infect_YhgE_N"/>
</dbReference>
<dbReference type="NCBIfam" id="TIGR03057">
    <property type="entry name" value="xxxLxxG_by_4"/>
    <property type="match status" value="2"/>
</dbReference>
<evidence type="ECO:0000256" key="6">
    <source>
        <dbReference type="SAM" id="Phobius"/>
    </source>
</evidence>
<feature type="transmembrane region" description="Helical" evidence="6">
    <location>
        <begin position="520"/>
        <end position="540"/>
    </location>
</feature>
<organism evidence="8 9">
    <name type="scientific">Actinoallomurus liliacearum</name>
    <dbReference type="NCBI Taxonomy" id="1080073"/>
    <lineage>
        <taxon>Bacteria</taxon>
        <taxon>Bacillati</taxon>
        <taxon>Actinomycetota</taxon>
        <taxon>Actinomycetes</taxon>
        <taxon>Streptosporangiales</taxon>
        <taxon>Thermomonosporaceae</taxon>
        <taxon>Actinoallomurus</taxon>
    </lineage>
</organism>
<feature type="domain" description="ABC-2 type transporter transmembrane" evidence="7">
    <location>
        <begin position="491"/>
        <end position="695"/>
    </location>
</feature>
<dbReference type="Pfam" id="PF12698">
    <property type="entry name" value="ABC2_membrane_3"/>
    <property type="match status" value="2"/>
</dbReference>
<evidence type="ECO:0000313" key="9">
    <source>
        <dbReference type="Proteomes" id="UP001500212"/>
    </source>
</evidence>
<dbReference type="RefSeq" id="WP_345353765.1">
    <property type="nucleotide sequence ID" value="NZ_BAABHJ010000006.1"/>
</dbReference>
<name>A0ABP8TG77_9ACTN</name>
<dbReference type="Proteomes" id="UP001500212">
    <property type="component" value="Unassembled WGS sequence"/>
</dbReference>